<name>A0A067T8U5_GALM3</name>
<dbReference type="InterPro" id="IPR035075">
    <property type="entry name" value="PRMT5"/>
</dbReference>
<dbReference type="Pfam" id="PF17286">
    <property type="entry name" value="PRMT5_C"/>
    <property type="match status" value="1"/>
</dbReference>
<organism evidence="12 13">
    <name type="scientific">Galerina marginata (strain CBS 339.88)</name>
    <dbReference type="NCBI Taxonomy" id="685588"/>
    <lineage>
        <taxon>Eukaryota</taxon>
        <taxon>Fungi</taxon>
        <taxon>Dikarya</taxon>
        <taxon>Basidiomycota</taxon>
        <taxon>Agaricomycotina</taxon>
        <taxon>Agaricomycetes</taxon>
        <taxon>Agaricomycetidae</taxon>
        <taxon>Agaricales</taxon>
        <taxon>Agaricineae</taxon>
        <taxon>Strophariaceae</taxon>
        <taxon>Galerina</taxon>
    </lineage>
</organism>
<comment type="similarity">
    <text evidence="4">Belongs to the class I-like SAM-binding methyltransferase superfamily.</text>
</comment>
<dbReference type="GO" id="GO:0006355">
    <property type="term" value="P:regulation of DNA-templated transcription"/>
    <property type="evidence" value="ECO:0007669"/>
    <property type="project" value="TreeGrafter"/>
</dbReference>
<dbReference type="PANTHER" id="PTHR10738">
    <property type="entry name" value="PROTEIN ARGININE N-METHYLTRANSFERASE 5"/>
    <property type="match status" value="1"/>
</dbReference>
<dbReference type="GO" id="GO:0005829">
    <property type="term" value="C:cytosol"/>
    <property type="evidence" value="ECO:0007669"/>
    <property type="project" value="TreeGrafter"/>
</dbReference>
<sequence length="791" mass="88287">MDYQETSGWDPCATLSTYLTLKDISRASRSLESSDSQQQQHDETPVLNLIAHARENGYKRVCMPLTTEKWKKRWSEMCLLPTESSERDKESAALAAEAWRLNPAFQRDEVTIARLDEAEGVIAMVSEWLELDAADDWVRHDAEIALKQELAYAGYLNIQTAILPAPRHRDHVASYARIVQSCLTKFPYIYLSIRLPIYNPSAFHTNSPAVSALHSPPNMGPTSPGAPSLVISESEQTSGGSLNATWEMWDLIRSMCDYNTKLTLTLDLSPALPTTLGVLSKWAAESVRHIFLPSSTFIANMKGYPVLPKPTQQFIRDSMIHRPMIILAGVGEGHHTRGGEAVYSQYVRHLEKTSAAVLATKKAGTVENFAQGYQDYLQAPLQPLMDNLPSVTYQTFEQDPVKYRQYEEAMFRAFLDHPQDEKLVVCVAGAGRGPLVARCFKALERARREATVIAVEKNPNAFVTLQERQAKEWDNKVQLIFGDMRIIDVPEKADILVSELLGSFGDNELSPECLDGAMRFLKPNGISIPSSYTAHLAPLSSSKLYNEARSTKNEKSLETPYVVMFQAVNILSGTKATVDGRCGPQVQECWEFEHPRRDAVLNSRGLPFTNSHNARSAKLRFYIPHAGILHGLAGYFEAALYGNIGLSIHPYRKDQVSKDMLSWFPLFFPFREPLYLPSNSELQVSIWRLTNDRQVWYEWHAESFISIPTAGISEELLFSGSSSSPSSSFSSMGAPSPLIDSKETPFLDTSNLRLSVNVNDPERLGGADYETVKIGHTSLHNAGGRSSWIGL</sequence>
<accession>A0A067T8U5</accession>
<dbReference type="Gene3D" id="3.20.20.150">
    <property type="entry name" value="Divalent-metal-dependent TIM barrel enzymes"/>
    <property type="match status" value="1"/>
</dbReference>
<dbReference type="Gene3D" id="2.70.160.11">
    <property type="entry name" value="Hnrnp arginine n-methyltransferase1"/>
    <property type="match status" value="1"/>
</dbReference>
<evidence type="ECO:0000313" key="13">
    <source>
        <dbReference type="Proteomes" id="UP000027222"/>
    </source>
</evidence>
<keyword evidence="1 4" id="KW-0489">Methyltransferase</keyword>
<dbReference type="PIRSF" id="PIRSF015894">
    <property type="entry name" value="Skb1_MeTrfase"/>
    <property type="match status" value="1"/>
</dbReference>
<feature type="domain" description="PRMT5 oligomerisation" evidence="11">
    <location>
        <begin position="531"/>
        <end position="789"/>
    </location>
</feature>
<evidence type="ECO:0000259" key="9">
    <source>
        <dbReference type="Pfam" id="PF05185"/>
    </source>
</evidence>
<dbReference type="Gene3D" id="3.40.50.150">
    <property type="entry name" value="Vaccinia Virus protein VP39"/>
    <property type="match status" value="1"/>
</dbReference>
<feature type="active site" description="Proton donor/acceptor" evidence="5">
    <location>
        <position position="508"/>
    </location>
</feature>
<dbReference type="HOGENOM" id="CLU_010247_0_0_1"/>
<dbReference type="STRING" id="685588.A0A067T8U5"/>
<keyword evidence="13" id="KW-1185">Reference proteome</keyword>
<dbReference type="AlphaFoldDB" id="A0A067T8U5"/>
<dbReference type="InterPro" id="IPR035248">
    <property type="entry name" value="PRMT5_C"/>
</dbReference>
<dbReference type="InterPro" id="IPR007857">
    <property type="entry name" value="Arg_MeTrfase_PRMT5"/>
</dbReference>
<evidence type="ECO:0000256" key="7">
    <source>
        <dbReference type="PIRSR" id="PIRSR015894-3"/>
    </source>
</evidence>
<evidence type="ECO:0000256" key="1">
    <source>
        <dbReference type="ARBA" id="ARBA00022603"/>
    </source>
</evidence>
<evidence type="ECO:0000259" key="10">
    <source>
        <dbReference type="Pfam" id="PF17285"/>
    </source>
</evidence>
<reference evidence="13" key="1">
    <citation type="journal article" date="2014" name="Proc. Natl. Acad. Sci. U.S.A.">
        <title>Extensive sampling of basidiomycete genomes demonstrates inadequacy of the white-rot/brown-rot paradigm for wood decay fungi.</title>
        <authorList>
            <person name="Riley R."/>
            <person name="Salamov A.A."/>
            <person name="Brown D.W."/>
            <person name="Nagy L.G."/>
            <person name="Floudas D."/>
            <person name="Held B.W."/>
            <person name="Levasseur A."/>
            <person name="Lombard V."/>
            <person name="Morin E."/>
            <person name="Otillar R."/>
            <person name="Lindquist E.A."/>
            <person name="Sun H."/>
            <person name="LaButti K.M."/>
            <person name="Schmutz J."/>
            <person name="Jabbour D."/>
            <person name="Luo H."/>
            <person name="Baker S.E."/>
            <person name="Pisabarro A.G."/>
            <person name="Walton J.D."/>
            <person name="Blanchette R.A."/>
            <person name="Henrissat B."/>
            <person name="Martin F."/>
            <person name="Cullen D."/>
            <person name="Hibbett D.S."/>
            <person name="Grigoriev I.V."/>
        </authorList>
    </citation>
    <scope>NUCLEOTIDE SEQUENCE [LARGE SCALE GENOMIC DNA]</scope>
    <source>
        <strain evidence="13">CBS 339.88</strain>
    </source>
</reference>
<dbReference type="InterPro" id="IPR029063">
    <property type="entry name" value="SAM-dependent_MTases_sf"/>
</dbReference>
<protein>
    <recommendedName>
        <fullName evidence="4">Protein arginine N-methyltransferase</fullName>
    </recommendedName>
</protein>
<feature type="binding site" evidence="6">
    <location>
        <position position="393"/>
    </location>
    <ligand>
        <name>S-adenosyl-L-methionine</name>
        <dbReference type="ChEBI" id="CHEBI:59789"/>
    </ligand>
</feature>
<keyword evidence="3 4" id="KW-0949">S-adenosyl-L-methionine</keyword>
<evidence type="ECO:0000256" key="4">
    <source>
        <dbReference type="PIRNR" id="PIRNR015894"/>
    </source>
</evidence>
<dbReference type="PANTHER" id="PTHR10738:SF0">
    <property type="entry name" value="PROTEIN ARGININE N-METHYLTRANSFERASE 5"/>
    <property type="match status" value="1"/>
</dbReference>
<feature type="region of interest" description="Disordered" evidence="8">
    <location>
        <begin position="213"/>
        <end position="234"/>
    </location>
</feature>
<dbReference type="InterPro" id="IPR035247">
    <property type="entry name" value="PRMT5_TIM"/>
</dbReference>
<evidence type="ECO:0000256" key="8">
    <source>
        <dbReference type="SAM" id="MobiDB-lite"/>
    </source>
</evidence>
<feature type="site" description="Critical for specifying symmetric addition of methyl groups" evidence="7">
    <location>
        <position position="396"/>
    </location>
</feature>
<dbReference type="Proteomes" id="UP000027222">
    <property type="component" value="Unassembled WGS sequence"/>
</dbReference>
<feature type="binding site" evidence="6">
    <location>
        <begin position="402"/>
        <end position="403"/>
    </location>
    <ligand>
        <name>S-adenosyl-L-methionine</name>
        <dbReference type="ChEBI" id="CHEBI:59789"/>
    </ligand>
</feature>
<feature type="binding site" evidence="6">
    <location>
        <begin position="483"/>
        <end position="484"/>
    </location>
    <ligand>
        <name>S-adenosyl-L-methionine</name>
        <dbReference type="ChEBI" id="CHEBI:59789"/>
    </ligand>
</feature>
<keyword evidence="2 4" id="KW-0808">Transferase</keyword>
<evidence type="ECO:0000256" key="5">
    <source>
        <dbReference type="PIRSR" id="PIRSR015894-1"/>
    </source>
</evidence>
<dbReference type="GO" id="GO:0016274">
    <property type="term" value="F:protein-arginine N-methyltransferase activity"/>
    <property type="evidence" value="ECO:0007669"/>
    <property type="project" value="InterPro"/>
</dbReference>
<evidence type="ECO:0000256" key="6">
    <source>
        <dbReference type="PIRSR" id="PIRSR015894-2"/>
    </source>
</evidence>
<evidence type="ECO:0000256" key="2">
    <source>
        <dbReference type="ARBA" id="ARBA00022679"/>
    </source>
</evidence>
<dbReference type="PROSITE" id="PS51678">
    <property type="entry name" value="SAM_MT_PRMT"/>
    <property type="match status" value="1"/>
</dbReference>
<evidence type="ECO:0000256" key="3">
    <source>
        <dbReference type="ARBA" id="ARBA00022691"/>
    </source>
</evidence>
<feature type="domain" description="PRMT5 arginine-N-methyltransferase" evidence="9">
    <location>
        <begin position="367"/>
        <end position="528"/>
    </location>
</feature>
<dbReference type="GO" id="GO:0032259">
    <property type="term" value="P:methylation"/>
    <property type="evidence" value="ECO:0007669"/>
    <property type="project" value="UniProtKB-KW"/>
</dbReference>
<feature type="binding site" evidence="6">
    <location>
        <position position="456"/>
    </location>
    <ligand>
        <name>S-adenosyl-L-methionine</name>
        <dbReference type="ChEBI" id="CHEBI:59789"/>
    </ligand>
</feature>
<dbReference type="InterPro" id="IPR025799">
    <property type="entry name" value="Arg_MeTrfase"/>
</dbReference>
<dbReference type="EMBL" id="KL142379">
    <property type="protein sequence ID" value="KDR76329.1"/>
    <property type="molecule type" value="Genomic_DNA"/>
</dbReference>
<gene>
    <name evidence="12" type="ORF">GALMADRAFT_247718</name>
</gene>
<evidence type="ECO:0000259" key="11">
    <source>
        <dbReference type="Pfam" id="PF17286"/>
    </source>
</evidence>
<dbReference type="GO" id="GO:0005634">
    <property type="term" value="C:nucleus"/>
    <property type="evidence" value="ECO:0007669"/>
    <property type="project" value="TreeGrafter"/>
</dbReference>
<dbReference type="OrthoDB" id="1368803at2759"/>
<dbReference type="CDD" id="cd02440">
    <property type="entry name" value="AdoMet_MTases"/>
    <property type="match status" value="1"/>
</dbReference>
<proteinExistence type="inferred from homology"/>
<feature type="active site" description="Proton donor/acceptor" evidence="5">
    <location>
        <position position="499"/>
    </location>
</feature>
<evidence type="ECO:0000313" key="12">
    <source>
        <dbReference type="EMBL" id="KDR76329.1"/>
    </source>
</evidence>
<dbReference type="Pfam" id="PF05185">
    <property type="entry name" value="PRMT5"/>
    <property type="match status" value="1"/>
</dbReference>
<dbReference type="SUPFAM" id="SSF53335">
    <property type="entry name" value="S-adenosyl-L-methionine-dependent methyltransferases"/>
    <property type="match status" value="1"/>
</dbReference>
<dbReference type="Pfam" id="PF17285">
    <property type="entry name" value="PRMT5_TIM"/>
    <property type="match status" value="1"/>
</dbReference>
<feature type="domain" description="PRMT5 TIM barrel" evidence="10">
    <location>
        <begin position="57"/>
        <end position="352"/>
    </location>
</feature>